<dbReference type="InterPro" id="IPR023430">
    <property type="entry name" value="Pept_HybD-like_dom_sf"/>
</dbReference>
<accession>A0A1M4WYC9</accession>
<gene>
    <name evidence="1" type="ORF">SAMN05444392_10430</name>
</gene>
<proteinExistence type="predicted"/>
<dbReference type="NCBIfam" id="TIGR02841">
    <property type="entry name" value="spore_YyaC"/>
    <property type="match status" value="1"/>
</dbReference>
<keyword evidence="2" id="KW-1185">Reference proteome</keyword>
<dbReference type="OrthoDB" id="9815953at2"/>
<evidence type="ECO:0000313" key="1">
    <source>
        <dbReference type="EMBL" id="SHE86200.1"/>
    </source>
</evidence>
<dbReference type="Pfam" id="PF06866">
    <property type="entry name" value="DUF1256"/>
    <property type="match status" value="1"/>
</dbReference>
<name>A0A1M4WYC9_9BACL</name>
<reference evidence="1 2" key="1">
    <citation type="submission" date="2016-11" db="EMBL/GenBank/DDBJ databases">
        <authorList>
            <person name="Jaros S."/>
            <person name="Januszkiewicz K."/>
            <person name="Wedrychowicz H."/>
        </authorList>
    </citation>
    <scope>NUCLEOTIDE SEQUENCE [LARGE SCALE GENOMIC DNA]</scope>
    <source>
        <strain evidence="1 2">DSM 44666</strain>
    </source>
</reference>
<evidence type="ECO:0000313" key="2">
    <source>
        <dbReference type="Proteomes" id="UP000184476"/>
    </source>
</evidence>
<dbReference type="Proteomes" id="UP000184476">
    <property type="component" value="Unassembled WGS sequence"/>
</dbReference>
<organism evidence="1 2">
    <name type="scientific">Seinonella peptonophila</name>
    <dbReference type="NCBI Taxonomy" id="112248"/>
    <lineage>
        <taxon>Bacteria</taxon>
        <taxon>Bacillati</taxon>
        <taxon>Bacillota</taxon>
        <taxon>Bacilli</taxon>
        <taxon>Bacillales</taxon>
        <taxon>Thermoactinomycetaceae</taxon>
        <taxon>Seinonella</taxon>
    </lineage>
</organism>
<dbReference type="RefSeq" id="WP_073154436.1">
    <property type="nucleotide sequence ID" value="NZ_FQVL01000004.1"/>
</dbReference>
<protein>
    <submittedName>
        <fullName evidence="1">Putative sporulation protein YyaC</fullName>
    </submittedName>
</protein>
<dbReference type="AlphaFoldDB" id="A0A1M4WYC9"/>
<dbReference type="EMBL" id="FQVL01000004">
    <property type="protein sequence ID" value="SHE86200.1"/>
    <property type="molecule type" value="Genomic_DNA"/>
</dbReference>
<dbReference type="SUPFAM" id="SSF53163">
    <property type="entry name" value="HybD-like"/>
    <property type="match status" value="1"/>
</dbReference>
<sequence length="207" mass="22569">MQELEGVNRVSITDHSAKEKTAHILQQLLLPFHPIHELVCICIGTDRSTGDSLGPMVGTLLTRNRLTNCTVYGTLDQPVHALNLEGTLKEIKRKHIDATYLAIDACLGKARSVGQLQIGKGPIRPGAAVNKNLPAVGELHITGIVNIAGYMEFFVLQNTRLSMVLQMAEIISGAIQLTLSSTVQFDNQIETSIDQTSIQQPLSTQFD</sequence>
<dbReference type="STRING" id="112248.SAMN05444392_10430"/>
<dbReference type="InterPro" id="IPR009665">
    <property type="entry name" value="YyaC"/>
</dbReference>